<dbReference type="Gene3D" id="2.102.10.10">
    <property type="entry name" value="Rieske [2Fe-2S] iron-sulphur domain"/>
    <property type="match status" value="1"/>
</dbReference>
<feature type="domain" description="Rieske" evidence="5">
    <location>
        <begin position="15"/>
        <end position="127"/>
    </location>
</feature>
<evidence type="ECO:0000313" key="6">
    <source>
        <dbReference type="EMBL" id="PVE47800.1"/>
    </source>
</evidence>
<dbReference type="PROSITE" id="PS51296">
    <property type="entry name" value="RIESKE"/>
    <property type="match status" value="1"/>
</dbReference>
<dbReference type="EMBL" id="QDDR01000004">
    <property type="protein sequence ID" value="PVE47800.1"/>
    <property type="molecule type" value="Genomic_DNA"/>
</dbReference>
<gene>
    <name evidence="6" type="ORF">DDE23_10220</name>
</gene>
<sequence>MTKANTPPRQVSIGTYEGLRTKERVVLDIDGQSVGVYFLGDEIRAWHNTCPHSGGPVCQGKTVARTLQAVDAATGKSPGLTLDRSSRMIVCPWHGFEFDLLTGIHAVDTKTRLRPVPVAVVDGDVVLTLG</sequence>
<keyword evidence="4" id="KW-0411">Iron-sulfur</keyword>
<reference evidence="6 7" key="1">
    <citation type="journal article" date="2011" name="Syst. Appl. Microbiol.">
        <title>Defluviimonas denitrificans gen. nov., sp. nov., and Pararhodobacter aggregans gen. nov., sp. nov., non-phototrophic Rhodobacteraceae from the biofilter of a marine aquaculture.</title>
        <authorList>
            <person name="Foesel B.U."/>
            <person name="Drake H.L."/>
            <person name="Schramm A."/>
        </authorList>
    </citation>
    <scope>NUCLEOTIDE SEQUENCE [LARGE SCALE GENOMIC DNA]</scope>
    <source>
        <strain evidence="6 7">D1-19</strain>
    </source>
</reference>
<protein>
    <recommendedName>
        <fullName evidence="5">Rieske domain-containing protein</fullName>
    </recommendedName>
</protein>
<evidence type="ECO:0000256" key="2">
    <source>
        <dbReference type="ARBA" id="ARBA00022723"/>
    </source>
</evidence>
<dbReference type="GO" id="GO:0051537">
    <property type="term" value="F:2 iron, 2 sulfur cluster binding"/>
    <property type="evidence" value="ECO:0007669"/>
    <property type="project" value="UniProtKB-KW"/>
</dbReference>
<dbReference type="AlphaFoldDB" id="A0A2T7USQ6"/>
<dbReference type="InterPro" id="IPR036922">
    <property type="entry name" value="Rieske_2Fe-2S_sf"/>
</dbReference>
<keyword evidence="7" id="KW-1185">Reference proteome</keyword>
<keyword evidence="3" id="KW-0408">Iron</keyword>
<dbReference type="InterPro" id="IPR017941">
    <property type="entry name" value="Rieske_2Fe-2S"/>
</dbReference>
<dbReference type="CDD" id="cd03467">
    <property type="entry name" value="Rieske"/>
    <property type="match status" value="1"/>
</dbReference>
<keyword evidence="2" id="KW-0479">Metal-binding</keyword>
<evidence type="ECO:0000256" key="4">
    <source>
        <dbReference type="ARBA" id="ARBA00023014"/>
    </source>
</evidence>
<dbReference type="OrthoDB" id="9794175at2"/>
<dbReference type="Pfam" id="PF00355">
    <property type="entry name" value="Rieske"/>
    <property type="match status" value="1"/>
</dbReference>
<dbReference type="GO" id="GO:0046872">
    <property type="term" value="F:metal ion binding"/>
    <property type="evidence" value="ECO:0007669"/>
    <property type="project" value="UniProtKB-KW"/>
</dbReference>
<proteinExistence type="predicted"/>
<dbReference type="PANTHER" id="PTHR21496">
    <property type="entry name" value="FERREDOXIN-RELATED"/>
    <property type="match status" value="1"/>
</dbReference>
<evidence type="ECO:0000313" key="7">
    <source>
        <dbReference type="Proteomes" id="UP000244810"/>
    </source>
</evidence>
<dbReference type="Proteomes" id="UP000244810">
    <property type="component" value="Unassembled WGS sequence"/>
</dbReference>
<accession>A0A2T7USQ6</accession>
<comment type="caution">
    <text evidence="6">The sequence shown here is derived from an EMBL/GenBank/DDBJ whole genome shotgun (WGS) entry which is preliminary data.</text>
</comment>
<name>A0A2T7USQ6_9RHOB</name>
<evidence type="ECO:0000256" key="1">
    <source>
        <dbReference type="ARBA" id="ARBA00022714"/>
    </source>
</evidence>
<evidence type="ECO:0000256" key="3">
    <source>
        <dbReference type="ARBA" id="ARBA00023004"/>
    </source>
</evidence>
<dbReference type="PANTHER" id="PTHR21496:SF23">
    <property type="entry name" value="3-PHENYLPROPIONATE_CINNAMIC ACID DIOXYGENASE FERREDOXIN SUBUNIT"/>
    <property type="match status" value="1"/>
</dbReference>
<dbReference type="SUPFAM" id="SSF50022">
    <property type="entry name" value="ISP domain"/>
    <property type="match status" value="1"/>
</dbReference>
<keyword evidence="1" id="KW-0001">2Fe-2S</keyword>
<evidence type="ECO:0000259" key="5">
    <source>
        <dbReference type="PROSITE" id="PS51296"/>
    </source>
</evidence>
<dbReference type="RefSeq" id="WP_107751172.1">
    <property type="nucleotide sequence ID" value="NZ_QBKF01000003.1"/>
</dbReference>
<organism evidence="6 7">
    <name type="scientific">Pararhodobacter aggregans</name>
    <dbReference type="NCBI Taxonomy" id="404875"/>
    <lineage>
        <taxon>Bacteria</taxon>
        <taxon>Pseudomonadati</taxon>
        <taxon>Pseudomonadota</taxon>
        <taxon>Alphaproteobacteria</taxon>
        <taxon>Rhodobacterales</taxon>
        <taxon>Paracoccaceae</taxon>
        <taxon>Pararhodobacter</taxon>
    </lineage>
</organism>